<dbReference type="EMBL" id="JAACFV010000044">
    <property type="protein sequence ID" value="KAF7509197.1"/>
    <property type="molecule type" value="Genomic_DNA"/>
</dbReference>
<comment type="caution">
    <text evidence="1">The sequence shown here is derived from an EMBL/GenBank/DDBJ whole genome shotgun (WGS) entry which is preliminary data.</text>
</comment>
<dbReference type="AlphaFoldDB" id="A0A8H7ALL9"/>
<evidence type="ECO:0000313" key="2">
    <source>
        <dbReference type="Proteomes" id="UP000606974"/>
    </source>
</evidence>
<name>A0A8H7ALL9_9EURO</name>
<sequence length="56" mass="6201">MTLEKVSVSKDDVESSRVSLPSLTMGAYLAARSIDEEEPTVHVGLDSYVNYDIRLL</sequence>
<proteinExistence type="predicted"/>
<reference evidence="1" key="1">
    <citation type="submission" date="2020-02" db="EMBL/GenBank/DDBJ databases">
        <authorList>
            <person name="Palmer J.M."/>
        </authorList>
    </citation>
    <scope>NUCLEOTIDE SEQUENCE</scope>
    <source>
        <strain evidence="1">EPUS1.4</strain>
        <tissue evidence="1">Thallus</tissue>
    </source>
</reference>
<protein>
    <submittedName>
        <fullName evidence="1">Uncharacterized protein</fullName>
    </submittedName>
</protein>
<dbReference type="Proteomes" id="UP000606974">
    <property type="component" value="Unassembled WGS sequence"/>
</dbReference>
<organism evidence="1 2">
    <name type="scientific">Endocarpon pusillum</name>
    <dbReference type="NCBI Taxonomy" id="364733"/>
    <lineage>
        <taxon>Eukaryota</taxon>
        <taxon>Fungi</taxon>
        <taxon>Dikarya</taxon>
        <taxon>Ascomycota</taxon>
        <taxon>Pezizomycotina</taxon>
        <taxon>Eurotiomycetes</taxon>
        <taxon>Chaetothyriomycetidae</taxon>
        <taxon>Verrucariales</taxon>
        <taxon>Verrucariaceae</taxon>
        <taxon>Endocarpon</taxon>
    </lineage>
</organism>
<gene>
    <name evidence="1" type="ORF">GJ744_008257</name>
</gene>
<accession>A0A8H7ALL9</accession>
<keyword evidence="2" id="KW-1185">Reference proteome</keyword>
<evidence type="ECO:0000313" key="1">
    <source>
        <dbReference type="EMBL" id="KAF7509197.1"/>
    </source>
</evidence>